<comment type="caution">
    <text evidence="5">The sequence shown here is derived from an EMBL/GenBank/DDBJ whole genome shotgun (WGS) entry which is preliminary data.</text>
</comment>
<dbReference type="InterPro" id="IPR010987">
    <property type="entry name" value="Glutathione-S-Trfase_C-like"/>
</dbReference>
<dbReference type="AlphaFoldDB" id="A0AAX6MXT5"/>
<dbReference type="Proteomes" id="UP001369815">
    <property type="component" value="Unassembled WGS sequence"/>
</dbReference>
<evidence type="ECO:0008006" key="7">
    <source>
        <dbReference type="Google" id="ProtNLM"/>
    </source>
</evidence>
<evidence type="ECO:0000313" key="5">
    <source>
        <dbReference type="EMBL" id="KAK6957336.1"/>
    </source>
</evidence>
<proteinExistence type="inferred from homology"/>
<comment type="similarity">
    <text evidence="1 2">Belongs to the GST superfamily.</text>
</comment>
<dbReference type="SUPFAM" id="SSF52833">
    <property type="entry name" value="Thioredoxin-like"/>
    <property type="match status" value="1"/>
</dbReference>
<dbReference type="InterPro" id="IPR004046">
    <property type="entry name" value="GST_C"/>
</dbReference>
<evidence type="ECO:0000256" key="1">
    <source>
        <dbReference type="ARBA" id="ARBA00007409"/>
    </source>
</evidence>
<dbReference type="InterPro" id="IPR036249">
    <property type="entry name" value="Thioredoxin-like_sf"/>
</dbReference>
<dbReference type="Pfam" id="PF00043">
    <property type="entry name" value="GST_C"/>
    <property type="match status" value="1"/>
</dbReference>
<dbReference type="InterPro" id="IPR004045">
    <property type="entry name" value="Glutathione_S-Trfase_N"/>
</dbReference>
<dbReference type="SUPFAM" id="SSF47616">
    <property type="entry name" value="GST C-terminal domain-like"/>
    <property type="match status" value="1"/>
</dbReference>
<name>A0AAX6MXT5_9PEZI</name>
<evidence type="ECO:0000259" key="3">
    <source>
        <dbReference type="PROSITE" id="PS50404"/>
    </source>
</evidence>
<dbReference type="PANTHER" id="PTHR44051:SF8">
    <property type="entry name" value="GLUTATHIONE S-TRANSFERASE GSTA"/>
    <property type="match status" value="1"/>
</dbReference>
<evidence type="ECO:0000313" key="6">
    <source>
        <dbReference type="Proteomes" id="UP001369815"/>
    </source>
</evidence>
<accession>A0AAX6MXT5</accession>
<dbReference type="PANTHER" id="PTHR44051">
    <property type="entry name" value="GLUTATHIONE S-TRANSFERASE-RELATED"/>
    <property type="match status" value="1"/>
</dbReference>
<organism evidence="5 6">
    <name type="scientific">Daldinia eschscholtzii</name>
    <dbReference type="NCBI Taxonomy" id="292717"/>
    <lineage>
        <taxon>Eukaryota</taxon>
        <taxon>Fungi</taxon>
        <taxon>Dikarya</taxon>
        <taxon>Ascomycota</taxon>
        <taxon>Pezizomycotina</taxon>
        <taxon>Sordariomycetes</taxon>
        <taxon>Xylariomycetidae</taxon>
        <taxon>Xylariales</taxon>
        <taxon>Hypoxylaceae</taxon>
        <taxon>Daldinia</taxon>
    </lineage>
</organism>
<protein>
    <recommendedName>
        <fullName evidence="7">Glutathione S-transferase</fullName>
    </recommendedName>
</protein>
<keyword evidence="6" id="KW-1185">Reference proteome</keyword>
<dbReference type="EMBL" id="JBANMG010000001">
    <property type="protein sequence ID" value="KAK6957336.1"/>
    <property type="molecule type" value="Genomic_DNA"/>
</dbReference>
<sequence>MVTFPPDKAPKPGLNIYGCSAVNPYKLTIAAEELSVPYNYVSVDMGAAENQSEWYTSINPNGRMPALVHIKEDGTSVSVFESGACLLYIAAEFDKDHKISYPYGTPEYWKQLSWSSSPFVGGDRLTIADIAVFIYAYSLKWCGVNIDEFPNVKAWREKLLQRPGFQKGIQIPKPYPFHDDAVSNPGEQDFYIGVRKWGSQGIKAATDNWKGDPVSVPSDHTSN</sequence>
<gene>
    <name evidence="5" type="ORF">Daesc_000120</name>
</gene>
<dbReference type="Pfam" id="PF02798">
    <property type="entry name" value="GST_N"/>
    <property type="match status" value="1"/>
</dbReference>
<dbReference type="PROSITE" id="PS50405">
    <property type="entry name" value="GST_CTER"/>
    <property type="match status" value="1"/>
</dbReference>
<evidence type="ECO:0000256" key="2">
    <source>
        <dbReference type="RuleBase" id="RU003494"/>
    </source>
</evidence>
<feature type="domain" description="GST C-terminal" evidence="4">
    <location>
        <begin position="36"/>
        <end position="177"/>
    </location>
</feature>
<dbReference type="PROSITE" id="PS50404">
    <property type="entry name" value="GST_NTER"/>
    <property type="match status" value="1"/>
</dbReference>
<dbReference type="Gene3D" id="1.20.1050.10">
    <property type="match status" value="1"/>
</dbReference>
<reference evidence="5 6" key="1">
    <citation type="journal article" date="2024" name="Front Chem Biol">
        <title>Unveiling the potential of Daldinia eschscholtzii MFLUCC 19-0629 through bioactivity and bioinformatics studies for enhanced sustainable agriculture production.</title>
        <authorList>
            <person name="Brooks S."/>
            <person name="Weaver J.A."/>
            <person name="Klomchit A."/>
            <person name="Alharthi S.A."/>
            <person name="Onlamun T."/>
            <person name="Nurani R."/>
            <person name="Vong T.K."/>
            <person name="Alberti F."/>
            <person name="Greco C."/>
        </authorList>
    </citation>
    <scope>NUCLEOTIDE SEQUENCE [LARGE SCALE GENOMIC DNA]</scope>
    <source>
        <strain evidence="5">MFLUCC 19-0629</strain>
    </source>
</reference>
<dbReference type="InterPro" id="IPR036282">
    <property type="entry name" value="Glutathione-S-Trfase_C_sf"/>
</dbReference>
<feature type="domain" description="GST N-terminal" evidence="3">
    <location>
        <begin position="11"/>
        <end position="97"/>
    </location>
</feature>
<dbReference type="Gene3D" id="1.20.1050.130">
    <property type="match status" value="1"/>
</dbReference>
<evidence type="ECO:0000259" key="4">
    <source>
        <dbReference type="PROSITE" id="PS50405"/>
    </source>
</evidence>